<name>A0ABR4ZPT0_9FLAO</name>
<comment type="caution">
    <text evidence="1">The sequence shown here is derived from an EMBL/GenBank/DDBJ whole genome shotgun (WGS) entry which is preliminary data.</text>
</comment>
<organism evidence="1 2">
    <name type="scientific">Kaistella solincola</name>
    <dbReference type="NCBI Taxonomy" id="510955"/>
    <lineage>
        <taxon>Bacteria</taxon>
        <taxon>Pseudomonadati</taxon>
        <taxon>Bacteroidota</taxon>
        <taxon>Flavobacteriia</taxon>
        <taxon>Flavobacteriales</taxon>
        <taxon>Weeksellaceae</taxon>
        <taxon>Chryseobacterium group</taxon>
        <taxon>Kaistella</taxon>
    </lineage>
</organism>
<dbReference type="EMBL" id="JSYK01000003">
    <property type="protein sequence ID" value="KIA82988.1"/>
    <property type="molecule type" value="Genomic_DNA"/>
</dbReference>
<accession>A0ABR4ZPT0</accession>
<reference evidence="1 2" key="1">
    <citation type="submission" date="2014-10" db="EMBL/GenBank/DDBJ databases">
        <title>Kaistella solincola genome.</title>
        <authorList>
            <person name="Newman J.D."/>
        </authorList>
    </citation>
    <scope>NUCLEOTIDE SEQUENCE [LARGE SCALE GENOMIC DNA]</scope>
    <source>
        <strain evidence="1 2">DSM 22468</strain>
    </source>
</reference>
<keyword evidence="2" id="KW-1185">Reference proteome</keyword>
<evidence type="ECO:0000313" key="2">
    <source>
        <dbReference type="Proteomes" id="UP000031275"/>
    </source>
</evidence>
<dbReference type="Proteomes" id="UP000031275">
    <property type="component" value="Unassembled WGS sequence"/>
</dbReference>
<proteinExistence type="predicted"/>
<gene>
    <name evidence="1" type="ORF">OA84_05350</name>
</gene>
<protein>
    <submittedName>
        <fullName evidence="1">Uncharacterized protein</fullName>
    </submittedName>
</protein>
<sequence>MKLNRTRGKNQEPRKKIKTAEISAVLYFEKIPGYNGRFFVFKFNQKIPGYLAVFFRFLIKFKLEKMIFDFKKLTLKTANFSNLDNSKNFTSAERKLFSEIYTSLAPKNISNFI</sequence>
<evidence type="ECO:0000313" key="1">
    <source>
        <dbReference type="EMBL" id="KIA82988.1"/>
    </source>
</evidence>